<protein>
    <recommendedName>
        <fullName evidence="5">DUF2269 domain-containing protein</fullName>
    </recommendedName>
</protein>
<keyword evidence="4" id="KW-1185">Reference proteome</keyword>
<comment type="caution">
    <text evidence="3">The sequence shown here is derived from an EMBL/GenBank/DDBJ whole genome shotgun (WGS) entry which is preliminary data.</text>
</comment>
<proteinExistence type="predicted"/>
<feature type="transmembrane region" description="Helical" evidence="2">
    <location>
        <begin position="81"/>
        <end position="102"/>
    </location>
</feature>
<evidence type="ECO:0000313" key="4">
    <source>
        <dbReference type="Proteomes" id="UP001499967"/>
    </source>
</evidence>
<dbReference type="Proteomes" id="UP001499967">
    <property type="component" value="Unassembled WGS sequence"/>
</dbReference>
<evidence type="ECO:0008006" key="5">
    <source>
        <dbReference type="Google" id="ProtNLM"/>
    </source>
</evidence>
<sequence>MTTTSTSPPEQGSARIPTAPSARRRGGPASLARRVLLILHLATSVGWLGVTATFLVLTVWLLDVRDPATLRTGYFFHELAVVWLARPAAIGSAVTGLLLVLVAGRFRRWRRWMWWVPAKFVVVVATVVVTVSISPEALAHAVEQAGAVGTPAYTDTQYALVWVAVYHVVMIIAAAVLSVFRPGGRCRRGRRVGGAA</sequence>
<evidence type="ECO:0000256" key="2">
    <source>
        <dbReference type="SAM" id="Phobius"/>
    </source>
</evidence>
<dbReference type="RefSeq" id="WP_343944354.1">
    <property type="nucleotide sequence ID" value="NZ_BAAAHP010000164.1"/>
</dbReference>
<accession>A0ABP3YJP8</accession>
<evidence type="ECO:0000256" key="1">
    <source>
        <dbReference type="SAM" id="MobiDB-lite"/>
    </source>
</evidence>
<gene>
    <name evidence="3" type="ORF">GCM10009559_53520</name>
</gene>
<feature type="compositionally biased region" description="Polar residues" evidence="1">
    <location>
        <begin position="1"/>
        <end position="10"/>
    </location>
</feature>
<feature type="transmembrane region" description="Helical" evidence="2">
    <location>
        <begin position="35"/>
        <end position="61"/>
    </location>
</feature>
<evidence type="ECO:0000313" key="3">
    <source>
        <dbReference type="EMBL" id="GAA0895989.1"/>
    </source>
</evidence>
<feature type="transmembrane region" description="Helical" evidence="2">
    <location>
        <begin position="159"/>
        <end position="180"/>
    </location>
</feature>
<reference evidence="4" key="1">
    <citation type="journal article" date="2019" name="Int. J. Syst. Evol. Microbiol.">
        <title>The Global Catalogue of Microorganisms (GCM) 10K type strain sequencing project: providing services to taxonomists for standard genome sequencing and annotation.</title>
        <authorList>
            <consortium name="The Broad Institute Genomics Platform"/>
            <consortium name="The Broad Institute Genome Sequencing Center for Infectious Disease"/>
            <person name="Wu L."/>
            <person name="Ma J."/>
        </authorList>
    </citation>
    <scope>NUCLEOTIDE SEQUENCE [LARGE SCALE GENOMIC DNA]</scope>
    <source>
        <strain evidence="4">JCM 11117</strain>
    </source>
</reference>
<keyword evidence="2" id="KW-1133">Transmembrane helix</keyword>
<keyword evidence="2" id="KW-0472">Membrane</keyword>
<feature type="region of interest" description="Disordered" evidence="1">
    <location>
        <begin position="1"/>
        <end position="26"/>
    </location>
</feature>
<feature type="transmembrane region" description="Helical" evidence="2">
    <location>
        <begin position="114"/>
        <end position="133"/>
    </location>
</feature>
<organism evidence="3 4">
    <name type="scientific">Pseudonocardia zijingensis</name>
    <dbReference type="NCBI Taxonomy" id="153376"/>
    <lineage>
        <taxon>Bacteria</taxon>
        <taxon>Bacillati</taxon>
        <taxon>Actinomycetota</taxon>
        <taxon>Actinomycetes</taxon>
        <taxon>Pseudonocardiales</taxon>
        <taxon>Pseudonocardiaceae</taxon>
        <taxon>Pseudonocardia</taxon>
    </lineage>
</organism>
<keyword evidence="2" id="KW-0812">Transmembrane</keyword>
<dbReference type="EMBL" id="BAAAHP010000164">
    <property type="protein sequence ID" value="GAA0895989.1"/>
    <property type="molecule type" value="Genomic_DNA"/>
</dbReference>
<name>A0ABP3YJP8_9PSEU</name>